<sequence length="213" mass="21800">MTVPPVPADDDAPLDPRAGLDIVAAQERRVRDSEVDERVLFGVWGAAWIVGYLVQWWSASGSPTGTTSGPAGGVFGLLMATAMVVTVVHLVRRSRGVRGTSRTVGAMYGWSWFLGFAAQSAIVAGVVNAGAPPRVVAVVANGVACLVVGLLYMAGGTLWRVGPFYALGVWLVVTGAAASVVGMPAGYLVMAGAGGGGMLLGAAVVAVRRRSHP</sequence>
<feature type="transmembrane region" description="Helical" evidence="1">
    <location>
        <begin position="135"/>
        <end position="152"/>
    </location>
</feature>
<organism evidence="2 3">
    <name type="scientific">Cellulomonas iranensis</name>
    <dbReference type="NCBI Taxonomy" id="76862"/>
    <lineage>
        <taxon>Bacteria</taxon>
        <taxon>Bacillati</taxon>
        <taxon>Actinomycetota</taxon>
        <taxon>Actinomycetes</taxon>
        <taxon>Micrococcales</taxon>
        <taxon>Cellulomonadaceae</taxon>
        <taxon>Cellulomonas</taxon>
    </lineage>
</organism>
<keyword evidence="1" id="KW-0472">Membrane</keyword>
<name>A0ABU0GJG7_9CELL</name>
<dbReference type="RefSeq" id="WP_070320182.1">
    <property type="nucleotide sequence ID" value="NZ_CP194061.1"/>
</dbReference>
<keyword evidence="1" id="KW-1133">Transmembrane helix</keyword>
<reference evidence="2 3" key="1">
    <citation type="submission" date="2023-07" db="EMBL/GenBank/DDBJ databases">
        <title>Sequencing the genomes of 1000 actinobacteria strains.</title>
        <authorList>
            <person name="Klenk H.-P."/>
        </authorList>
    </citation>
    <scope>NUCLEOTIDE SEQUENCE [LARGE SCALE GENOMIC DNA]</scope>
    <source>
        <strain evidence="2 3">DSM 14785</strain>
    </source>
</reference>
<evidence type="ECO:0000256" key="1">
    <source>
        <dbReference type="SAM" id="Phobius"/>
    </source>
</evidence>
<feature type="transmembrane region" description="Helical" evidence="1">
    <location>
        <begin position="187"/>
        <end position="207"/>
    </location>
</feature>
<comment type="caution">
    <text evidence="2">The sequence shown here is derived from an EMBL/GenBank/DDBJ whole genome shotgun (WGS) entry which is preliminary data.</text>
</comment>
<feature type="transmembrane region" description="Helical" evidence="1">
    <location>
        <begin position="112"/>
        <end position="129"/>
    </location>
</feature>
<accession>A0ABU0GJG7</accession>
<feature type="transmembrane region" description="Helical" evidence="1">
    <location>
        <begin position="71"/>
        <end position="91"/>
    </location>
</feature>
<keyword evidence="3" id="KW-1185">Reference proteome</keyword>
<evidence type="ECO:0000313" key="2">
    <source>
        <dbReference type="EMBL" id="MDQ0425473.1"/>
    </source>
</evidence>
<keyword evidence="1" id="KW-0812">Transmembrane</keyword>
<evidence type="ECO:0000313" key="3">
    <source>
        <dbReference type="Proteomes" id="UP001240250"/>
    </source>
</evidence>
<protein>
    <recommendedName>
        <fullName evidence="4">Transporter</fullName>
    </recommendedName>
</protein>
<dbReference type="Proteomes" id="UP001240250">
    <property type="component" value="Unassembled WGS sequence"/>
</dbReference>
<evidence type="ECO:0008006" key="4">
    <source>
        <dbReference type="Google" id="ProtNLM"/>
    </source>
</evidence>
<dbReference type="EMBL" id="JAUSVM010000001">
    <property type="protein sequence ID" value="MDQ0425473.1"/>
    <property type="molecule type" value="Genomic_DNA"/>
</dbReference>
<feature type="transmembrane region" description="Helical" evidence="1">
    <location>
        <begin position="164"/>
        <end position="181"/>
    </location>
</feature>
<proteinExistence type="predicted"/>
<gene>
    <name evidence="2" type="ORF">JO380_001854</name>
</gene>
<feature type="transmembrane region" description="Helical" evidence="1">
    <location>
        <begin position="39"/>
        <end position="59"/>
    </location>
</feature>